<feature type="non-terminal residue" evidence="2">
    <location>
        <position position="133"/>
    </location>
</feature>
<reference evidence="2 3" key="1">
    <citation type="submission" date="2018-06" db="EMBL/GenBank/DDBJ databases">
        <title>Comparative genomics reveals the genomic features of Rhizophagus irregularis, R. cerebriforme, R. diaphanum and Gigaspora rosea, and their symbiotic lifestyle signature.</title>
        <authorList>
            <person name="Morin E."/>
            <person name="San Clemente H."/>
            <person name="Chen E.C.H."/>
            <person name="De La Providencia I."/>
            <person name="Hainaut M."/>
            <person name="Kuo A."/>
            <person name="Kohler A."/>
            <person name="Murat C."/>
            <person name="Tang N."/>
            <person name="Roy S."/>
            <person name="Loubradou J."/>
            <person name="Henrissat B."/>
            <person name="Grigoriev I.V."/>
            <person name="Corradi N."/>
            <person name="Roux C."/>
            <person name="Martin F.M."/>
        </authorList>
    </citation>
    <scope>NUCLEOTIDE SEQUENCE [LARGE SCALE GENOMIC DNA]</scope>
    <source>
        <strain evidence="2 3">DAOM 227022</strain>
    </source>
</reference>
<name>A0A397RWU1_9GLOM</name>
<feature type="compositionally biased region" description="Polar residues" evidence="1">
    <location>
        <begin position="99"/>
        <end position="110"/>
    </location>
</feature>
<protein>
    <submittedName>
        <fullName evidence="2">Uncharacterized protein</fullName>
    </submittedName>
</protein>
<dbReference type="AlphaFoldDB" id="A0A397RWU1"/>
<organism evidence="2 3">
    <name type="scientific">Glomus cerebriforme</name>
    <dbReference type="NCBI Taxonomy" id="658196"/>
    <lineage>
        <taxon>Eukaryota</taxon>
        <taxon>Fungi</taxon>
        <taxon>Fungi incertae sedis</taxon>
        <taxon>Mucoromycota</taxon>
        <taxon>Glomeromycotina</taxon>
        <taxon>Glomeromycetes</taxon>
        <taxon>Glomerales</taxon>
        <taxon>Glomeraceae</taxon>
        <taxon>Glomus</taxon>
    </lineage>
</organism>
<comment type="caution">
    <text evidence="2">The sequence shown here is derived from an EMBL/GenBank/DDBJ whole genome shotgun (WGS) entry which is preliminary data.</text>
</comment>
<evidence type="ECO:0000313" key="3">
    <source>
        <dbReference type="Proteomes" id="UP000265703"/>
    </source>
</evidence>
<proteinExistence type="predicted"/>
<evidence type="ECO:0000256" key="1">
    <source>
        <dbReference type="SAM" id="MobiDB-lite"/>
    </source>
</evidence>
<gene>
    <name evidence="2" type="ORF">C1645_842277</name>
</gene>
<feature type="region of interest" description="Disordered" evidence="1">
    <location>
        <begin position="90"/>
        <end position="110"/>
    </location>
</feature>
<keyword evidence="3" id="KW-1185">Reference proteome</keyword>
<dbReference type="OrthoDB" id="2307465at2759"/>
<dbReference type="EMBL" id="QKYT01002023">
    <property type="protein sequence ID" value="RIA78810.1"/>
    <property type="molecule type" value="Genomic_DNA"/>
</dbReference>
<evidence type="ECO:0000313" key="2">
    <source>
        <dbReference type="EMBL" id="RIA78810.1"/>
    </source>
</evidence>
<sequence>MDNADSNKENTGSKSVISRKNCSKVLQELQVSENLKNQALELKVGYKFENWKHVNQVLHTYAKMKGFSWRLQNTYYSRADRGVSKKVFEYRHAGKPKPSKSNNPDMTRTTTSSHVKYTCYINICWPKSDSNPR</sequence>
<dbReference type="Proteomes" id="UP000265703">
    <property type="component" value="Unassembled WGS sequence"/>
</dbReference>
<accession>A0A397RWU1</accession>